<dbReference type="SUPFAM" id="SSF53850">
    <property type="entry name" value="Periplasmic binding protein-like II"/>
    <property type="match status" value="1"/>
</dbReference>
<dbReference type="PIRSF" id="PIRSF017082">
    <property type="entry name" value="YflP"/>
    <property type="match status" value="1"/>
</dbReference>
<dbReference type="RefSeq" id="WP_094851974.1">
    <property type="nucleotide sequence ID" value="NZ_NEVM01000001.1"/>
</dbReference>
<dbReference type="OrthoDB" id="9780943at2"/>
<organism evidence="3 4">
    <name type="scientific">Bordetella genomosp. 10</name>
    <dbReference type="NCBI Taxonomy" id="1416804"/>
    <lineage>
        <taxon>Bacteria</taxon>
        <taxon>Pseudomonadati</taxon>
        <taxon>Pseudomonadota</taxon>
        <taxon>Betaproteobacteria</taxon>
        <taxon>Burkholderiales</taxon>
        <taxon>Alcaligenaceae</taxon>
        <taxon>Bordetella</taxon>
    </lineage>
</organism>
<name>A0A261SKE0_9BORD</name>
<dbReference type="EMBL" id="NEVM01000001">
    <property type="protein sequence ID" value="OZI37874.1"/>
    <property type="molecule type" value="Genomic_DNA"/>
</dbReference>
<dbReference type="PANTHER" id="PTHR42928:SF5">
    <property type="entry name" value="BLR1237 PROTEIN"/>
    <property type="match status" value="1"/>
</dbReference>
<gene>
    <name evidence="3" type="ORF">CAL29_05765</name>
</gene>
<evidence type="ECO:0000313" key="4">
    <source>
        <dbReference type="Proteomes" id="UP000216020"/>
    </source>
</evidence>
<feature type="chain" id="PRO_5012898803" evidence="2">
    <location>
        <begin position="27"/>
        <end position="329"/>
    </location>
</feature>
<dbReference type="AlphaFoldDB" id="A0A261SKE0"/>
<evidence type="ECO:0000256" key="2">
    <source>
        <dbReference type="SAM" id="SignalP"/>
    </source>
</evidence>
<dbReference type="Gene3D" id="3.40.190.150">
    <property type="entry name" value="Bordetella uptake gene, domain 1"/>
    <property type="match status" value="1"/>
</dbReference>
<dbReference type="Proteomes" id="UP000216020">
    <property type="component" value="Unassembled WGS sequence"/>
</dbReference>
<protein>
    <submittedName>
        <fullName evidence="3">ABC transporter substrate-binding protein</fullName>
    </submittedName>
</protein>
<feature type="signal peptide" evidence="2">
    <location>
        <begin position="1"/>
        <end position="26"/>
    </location>
</feature>
<keyword evidence="4" id="KW-1185">Reference proteome</keyword>
<sequence length="329" mass="34604">MSFKLLKRLCAFVPVVGALATSTAYASDAASYPQQPIKIVVPFSAGGAVDVLARLLGTSLTKTLGQPIIVENRPGAGSNIGANYVAMAKPDGYTVLLATSAALAVNPSLYKNLAFDPKKDFKPVVLATTLPNLVVVNQKNSVATMQELTQSLKKRGEAAFYASAGSGTPTHLGVELYKQEIGAKAVHVPYKGGAPALADLAAGRVDFMFAVAPEALPLIKAGEIKALAVTTKERIRSLPDLPTVAETGVPGFEMLTWYGAVVPAGTPDVIVDKLNAAFNVALQDEHIASRLRDLGFEISGGSPKQLEDQMASDADKWGTLIKKMNITLD</sequence>
<proteinExistence type="inferred from homology"/>
<dbReference type="Pfam" id="PF03401">
    <property type="entry name" value="TctC"/>
    <property type="match status" value="1"/>
</dbReference>
<dbReference type="InterPro" id="IPR042100">
    <property type="entry name" value="Bug_dom1"/>
</dbReference>
<dbReference type="InterPro" id="IPR005064">
    <property type="entry name" value="BUG"/>
</dbReference>
<dbReference type="PANTHER" id="PTHR42928">
    <property type="entry name" value="TRICARBOXYLATE-BINDING PROTEIN"/>
    <property type="match status" value="1"/>
</dbReference>
<reference evidence="4" key="1">
    <citation type="submission" date="2017-05" db="EMBL/GenBank/DDBJ databases">
        <title>Complete and WGS of Bordetella genogroups.</title>
        <authorList>
            <person name="Spilker T."/>
            <person name="Lipuma J."/>
        </authorList>
    </citation>
    <scope>NUCLEOTIDE SEQUENCE [LARGE SCALE GENOMIC DNA]</scope>
    <source>
        <strain evidence="4">AU16122</strain>
    </source>
</reference>
<keyword evidence="2" id="KW-0732">Signal</keyword>
<comment type="similarity">
    <text evidence="1">Belongs to the UPF0065 (bug) family.</text>
</comment>
<dbReference type="Gene3D" id="3.40.190.10">
    <property type="entry name" value="Periplasmic binding protein-like II"/>
    <property type="match status" value="1"/>
</dbReference>
<evidence type="ECO:0000256" key="1">
    <source>
        <dbReference type="ARBA" id="ARBA00006987"/>
    </source>
</evidence>
<comment type="caution">
    <text evidence="3">The sequence shown here is derived from an EMBL/GenBank/DDBJ whole genome shotgun (WGS) entry which is preliminary data.</text>
</comment>
<evidence type="ECO:0000313" key="3">
    <source>
        <dbReference type="EMBL" id="OZI37874.1"/>
    </source>
</evidence>
<dbReference type="CDD" id="cd13578">
    <property type="entry name" value="PBP2_Bug27"/>
    <property type="match status" value="1"/>
</dbReference>
<accession>A0A261SKE0</accession>